<dbReference type="Gene3D" id="2.60.120.260">
    <property type="entry name" value="Galactose-binding domain-like"/>
    <property type="match status" value="1"/>
</dbReference>
<evidence type="ECO:0000313" key="9">
    <source>
        <dbReference type="Proteomes" id="UP000004892"/>
    </source>
</evidence>
<keyword evidence="5" id="KW-0564">Palmitate</keyword>
<protein>
    <submittedName>
        <fullName evidence="8">Uncharacterized protein</fullName>
    </submittedName>
</protein>
<evidence type="ECO:0000256" key="5">
    <source>
        <dbReference type="ARBA" id="ARBA00023139"/>
    </source>
</evidence>
<evidence type="ECO:0000256" key="3">
    <source>
        <dbReference type="ARBA" id="ARBA00022729"/>
    </source>
</evidence>
<dbReference type="HOGENOM" id="CLU_606678_0_0_10"/>
<keyword evidence="9" id="KW-1185">Reference proteome</keyword>
<keyword evidence="6" id="KW-0998">Cell outer membrane</keyword>
<gene>
    <name evidence="8" type="ORF">HMPREF9449_01269</name>
</gene>
<evidence type="ECO:0000256" key="6">
    <source>
        <dbReference type="ARBA" id="ARBA00023237"/>
    </source>
</evidence>
<keyword evidence="3" id="KW-0732">Signal</keyword>
<comment type="similarity">
    <text evidence="2">Belongs to the bacteroidetes fimbrillin superfamily. FimB/Mfa2 family.</text>
</comment>
<organism evidence="8 9">
    <name type="scientific">Odoribacter laneus YIT 12061</name>
    <dbReference type="NCBI Taxonomy" id="742817"/>
    <lineage>
        <taxon>Bacteria</taxon>
        <taxon>Pseudomonadati</taxon>
        <taxon>Bacteroidota</taxon>
        <taxon>Bacteroidia</taxon>
        <taxon>Bacteroidales</taxon>
        <taxon>Odoribacteraceae</taxon>
        <taxon>Odoribacter</taxon>
    </lineage>
</organism>
<dbReference type="GeneID" id="98068848"/>
<dbReference type="STRING" id="742817.HMPREF9449_01269"/>
<accession>H1DG83</accession>
<dbReference type="EMBL" id="ADMC01000018">
    <property type="protein sequence ID" value="EHP48195.1"/>
    <property type="molecule type" value="Genomic_DNA"/>
</dbReference>
<evidence type="ECO:0000256" key="1">
    <source>
        <dbReference type="ARBA" id="ARBA00004442"/>
    </source>
</evidence>
<proteinExistence type="inferred from homology"/>
<evidence type="ECO:0000313" key="8">
    <source>
        <dbReference type="EMBL" id="EHP48195.1"/>
    </source>
</evidence>
<dbReference type="AlphaFoldDB" id="H1DG83"/>
<evidence type="ECO:0000256" key="7">
    <source>
        <dbReference type="ARBA" id="ARBA00023288"/>
    </source>
</evidence>
<evidence type="ECO:0000256" key="4">
    <source>
        <dbReference type="ARBA" id="ARBA00023136"/>
    </source>
</evidence>
<dbReference type="PATRIC" id="fig|742817.3.peg.1347"/>
<comment type="subcellular location">
    <subcellularLocation>
        <location evidence="1">Cell outer membrane</location>
    </subcellularLocation>
</comment>
<dbReference type="InterPro" id="IPR014941">
    <property type="entry name" value="FimB/Mfa2/Mfa3"/>
</dbReference>
<dbReference type="eggNOG" id="ENOG5034173">
    <property type="taxonomic scope" value="Bacteria"/>
</dbReference>
<dbReference type="Proteomes" id="UP000004892">
    <property type="component" value="Unassembled WGS sequence"/>
</dbReference>
<keyword evidence="7" id="KW-0449">Lipoprotein</keyword>
<evidence type="ECO:0000256" key="2">
    <source>
        <dbReference type="ARBA" id="ARBA00007248"/>
    </source>
</evidence>
<name>H1DG83_9BACT</name>
<sequence>MKWGIVIFVWIAWGCQHEPEPWTEEGRGTPVFVRAGNGINQLPPVTGYQVFVYDEKTRETGFYECNLVGTSGDRFNLELPSGTYTGFCMVNVEDKAVREYSKTKTPGQIFIRLKQAEEGYCETKDYLLGQTDFTIQEDKQEEVVFDLERKVARLRVIIENVPPEMNNLMLHVTSIPEKMNLLGEYTENVQTVVKRAERAQEGVSTTSLFLFPARGNCGLSFSYKMGATSYTTSVHELSALLANRITEIRVVLGRPGEGDFADFQVNIKGWDENVISDKDWYIDIPAACKGKGNGVNLVRNGSFEEGKWEGLPLGWNLGTGGADRQAIRVGSPVLEGKKAVCLEGKTYLYQDIPVRGDACYQFQLYANSPSEEVKWRWWCTWMSGTTNLPSEDIRTSEYHYQTQGYMDVFRNQIFRSPATANKLRLEVRTYTPTLMSGIGLYVDAVQVELVE</sequence>
<comment type="caution">
    <text evidence="8">The sequence shown here is derived from an EMBL/GenBank/DDBJ whole genome shotgun (WGS) entry which is preliminary data.</text>
</comment>
<keyword evidence="4" id="KW-0472">Membrane</keyword>
<dbReference type="RefSeq" id="WP_009136417.1">
    <property type="nucleotide sequence ID" value="NZ_JH594596.1"/>
</dbReference>
<reference evidence="8 9" key="1">
    <citation type="submission" date="2012-01" db="EMBL/GenBank/DDBJ databases">
        <title>The Genome Sequence of Odoribacter laneus YIT 12061.</title>
        <authorList>
            <consortium name="The Broad Institute Genome Sequencing Platform"/>
            <person name="Earl A."/>
            <person name="Ward D."/>
            <person name="Feldgarden M."/>
            <person name="Gevers D."/>
            <person name="Morotomi M."/>
            <person name="Young S.K."/>
            <person name="Zeng Q."/>
            <person name="Gargeya S."/>
            <person name="Fitzgerald M."/>
            <person name="Haas B."/>
            <person name="Abouelleil A."/>
            <person name="Alvarado L."/>
            <person name="Arachchi H.M."/>
            <person name="Berlin A."/>
            <person name="Chapman S.B."/>
            <person name="Gearin G."/>
            <person name="Goldberg J."/>
            <person name="Griggs A."/>
            <person name="Gujja S."/>
            <person name="Hansen M."/>
            <person name="Heiman D."/>
            <person name="Howarth C."/>
            <person name="Larimer J."/>
            <person name="Lui A."/>
            <person name="MacDonald P.J.P."/>
            <person name="McCowen C."/>
            <person name="Montmayeur A."/>
            <person name="Murphy C."/>
            <person name="Neiman D."/>
            <person name="Pearson M."/>
            <person name="Priest M."/>
            <person name="Roberts A."/>
            <person name="Saif S."/>
            <person name="Shea T."/>
            <person name="Sisk P."/>
            <person name="Stolte C."/>
            <person name="Sykes S."/>
            <person name="Wortman J."/>
            <person name="Nusbaum C."/>
            <person name="Birren B."/>
        </authorList>
    </citation>
    <scope>NUCLEOTIDE SEQUENCE [LARGE SCALE GENOMIC DNA]</scope>
    <source>
        <strain evidence="8 9">YIT 12061</strain>
    </source>
</reference>
<dbReference type="Pfam" id="PF08842">
    <property type="entry name" value="Mfa2"/>
    <property type="match status" value="1"/>
</dbReference>
<dbReference type="GO" id="GO:0009279">
    <property type="term" value="C:cell outer membrane"/>
    <property type="evidence" value="ECO:0007669"/>
    <property type="project" value="UniProtKB-SubCell"/>
</dbReference>